<dbReference type="EMBL" id="AKFP01000010">
    <property type="protein sequence ID" value="EJN56377.1"/>
    <property type="molecule type" value="Genomic_DNA"/>
</dbReference>
<reference evidence="2 3" key="1">
    <citation type="submission" date="2012-05" db="EMBL/GenBank/DDBJ databases">
        <title>Complete Genome Sequence of Lactobacillus coryniformis CECT5711.</title>
        <authorList>
            <person name="Rodriguez J.M."/>
        </authorList>
    </citation>
    <scope>NUCLEOTIDE SEQUENCE [LARGE SCALE GENOMIC DNA]</scope>
    <source>
        <strain evidence="3">CECT5711</strain>
    </source>
</reference>
<dbReference type="Proteomes" id="UP000007271">
    <property type="component" value="Unassembled WGS sequence"/>
</dbReference>
<organism evidence="2 3">
    <name type="scientific">Loigolactobacillus coryniformis subsp. coryniformis CECT 5711</name>
    <dbReference type="NCBI Taxonomy" id="1185325"/>
    <lineage>
        <taxon>Bacteria</taxon>
        <taxon>Bacillati</taxon>
        <taxon>Bacillota</taxon>
        <taxon>Bacilli</taxon>
        <taxon>Lactobacillales</taxon>
        <taxon>Lactobacillaceae</taxon>
        <taxon>Loigolactobacillus</taxon>
    </lineage>
</organism>
<dbReference type="Pfam" id="PF05709">
    <property type="entry name" value="Sipho_tail"/>
    <property type="match status" value="1"/>
</dbReference>
<comment type="caution">
    <text evidence="2">The sequence shown here is derived from an EMBL/GenBank/DDBJ whole genome shotgun (WGS) entry which is preliminary data.</text>
</comment>
<dbReference type="STRING" id="1185325.A11Y_127669"/>
<proteinExistence type="predicted"/>
<dbReference type="InterPro" id="IPR008841">
    <property type="entry name" value="Siphovirus-type_tail_N"/>
</dbReference>
<gene>
    <name evidence="2" type="ORF">A11Y_127669</name>
</gene>
<feature type="domain" description="Siphovirus-type tail component RIFT-related" evidence="1">
    <location>
        <begin position="71"/>
        <end position="124"/>
    </location>
</feature>
<dbReference type="RefSeq" id="WP_003677557.1">
    <property type="nucleotide sequence ID" value="NZ_AKFP01000010.1"/>
</dbReference>
<sequence length="307" mass="34717">MTIQVLSTVTDKPHPYRFNEVDNWVPFEPYEISKSIDGNKWTSVYDVPDLKDIYCYKADIDKANPVDTLRTFAGTDGQTVDSTRYETRTITLHFVARTINIMDTDIVSDELQRYFASRTPYWIVIAGKYGRAYERWLVKAGQLKVIEADEHWALVDVPLTNLSGYAQSVVNSVEFMTNPSVYGGFEMGLLDKSVLYTQTTASFQIFNPSDVPVDPLQQHHDITITITGTGAPTLTNTTNKTSFAFKKALKSSDTLKLAKVNPYLNNVQDGLDSDHGWIQLEPGWNSFTLTGLSNLKIVFDFAWYFLS</sequence>
<accession>J3JC85</accession>
<dbReference type="PATRIC" id="fig|1185325.3.peg.631"/>
<evidence type="ECO:0000313" key="3">
    <source>
        <dbReference type="Proteomes" id="UP000007271"/>
    </source>
</evidence>
<evidence type="ECO:0000313" key="2">
    <source>
        <dbReference type="EMBL" id="EJN56377.1"/>
    </source>
</evidence>
<dbReference type="AlphaFoldDB" id="J3JC85"/>
<name>J3JC85_9LACO</name>
<evidence type="ECO:0000259" key="1">
    <source>
        <dbReference type="Pfam" id="PF05709"/>
    </source>
</evidence>
<protein>
    <submittedName>
        <fullName evidence="2">Prophage P2a protein 49</fullName>
    </submittedName>
</protein>